<gene>
    <name evidence="9" type="ORF">POCULU_LOCUS2586</name>
</gene>
<keyword evidence="6" id="KW-0391">Immunity</keyword>
<evidence type="ECO:0000256" key="2">
    <source>
        <dbReference type="ARBA" id="ARBA00022490"/>
    </source>
</evidence>
<evidence type="ECO:0000256" key="6">
    <source>
        <dbReference type="ARBA" id="ARBA00022859"/>
    </source>
</evidence>
<keyword evidence="5" id="KW-0862">Zinc</keyword>
<dbReference type="GO" id="GO:0031380">
    <property type="term" value="C:nuclear RNA-directed RNA polymerase complex"/>
    <property type="evidence" value="ECO:0007669"/>
    <property type="project" value="TreeGrafter"/>
</dbReference>
<dbReference type="InterPro" id="IPR045055">
    <property type="entry name" value="DNA2/NAM7-like"/>
</dbReference>
<dbReference type="GO" id="GO:0031048">
    <property type="term" value="P:regulatory ncRNA-mediated heterochromatin formation"/>
    <property type="evidence" value="ECO:0007669"/>
    <property type="project" value="TreeGrafter"/>
</dbReference>
<sequence length="1847" mass="212797">MKNVESDIIPGLLARATPSIQLDSDSDVDAVEETGVDRSYVGINFEPPLPVIPVTTANEETTTADCPRIFKTHDEISQMNFQSLEKVASQMWVNRVDVPVDWADKDQFTGKDAPKAIMNPRYSATWDQNSMNNDDNEEGPSARYDNDRNRPRRHLAYRQHTYPPPGEGNSFNQNSNRDRNYAKQPYGYHRMNYNENNQNRRRMNSYPRDTQQSRRQKDRKFENSRSPPRQPGNQRPFRWNHQDNRSFTGRVHVFSEIYMSDPPMNDENLGRSSRIQSSVRIYTDVTSGRENDLLWRDVDDPTIHDTEESVIQEIRRRMGEERDAIKSTRKQKSVQSHHNGKSKETALANLRAVRRRDPRDWLTVLHSQRINLFSSQSLSSFSHYAMELTIEMLASPHVSNTNGMFRDIVVILTDQPPFFVKTIRYLLEHVQSFELFMPILRLFDAICQLIPKYSTVVPVTEMEMILKRSKWAISEEEWREISAFFGRIDGLHRTVDQPAVDQNLRDGKRRTANNEPHTTPIRKPVIPDVAELFDIASLCNKDNVFRANRFRSLDPRKFIAYKDAYYSLLCKELLEPLQKSLLTWINYEIRASSSPSCSPLSEHVFYDNVRVVNTYMERSYQPLVRVTFKPCRDIDWDLGQHLIYGTFVILFKISSLDDGNDEYLEIDPSSLIWAVVKDFDIRDLKNAKTAGSFVGLSFEPKEFDKLDIQSTYIMVESTIHYPTINSLLEWLKSPECSLEKKPMISKLFGTEMDNGPPSYLYRRKLDFSSIMRHEQRNTVFSATSQWPGLDYDTDEAIFRYDNSFVGALKTVLNHRISMVVTPIGTSRSTFASRAINIMSQALQNNNYHEPILLITRTTHSLDDILTELRELGQDFIRLASIDDCTDDELKKRQINNLAKEFHGQHRAELRNLKAELEELRKSFRTYWRDRTFALSDEGFIKLAPAFISDQFADAPKGIIKEWLSGKSQAEARRNANDSHKRVPNVSTKSGANTRDSKSSQDNRPGTRHKTIHIPSVKWTMDSHSLASLERKGLARLYDSSNYDFDSVTLEFVNAERLLVELEEEDSLFVKNWHKENVIPQNYKPELPQNLYKTISDIWNTYRRRVWGLDYFQRQKIWECYQGTIEQHFEKLIKRLHARSYDAYKKLGSYRIGRWAEVSRFANVVGMTVAYATSSRKLIEMLSPRICVVDEASEISEIQLMSCLTSNNLEQLLLIGDNRHYHKPYIKSVAAKELGLGRTLFERQIKDVGPKVLLEQTQIHAEIYQLISGLYSERIESPRHRTSFRGIGELADRLCFVSHDNIHYGSTNISANCNEFEAKFVARFARYLCQQGYQPQKITILTPYVSQKRLISKMVGQYFMDAGQDNKNKSNVVQVNCIDEFRSQYNDIIIISLVAVDTDYQKEALKYIDMEGRAHFALSCARHGLFIFGNEEMMTASKVWENVLRKLKRKDRVSDCITTSCKRHKDLTLHMKCAEDFDKYAPDGGCSAECEICLLCGHACPRKCHPEAHKDEQWICTRRCSRRRPEGCTHQCPNKCYECQQEGCPPCMEEIQIELNCRHLCSVKCGDINGKNSSWECQQMSVHRQSSLNLLDAGISPKFSAAKLLFVANNVNVDFHVGICAVNDVGPSMGMRDRIVMRLVRKNLSADTIVKMDVKHLINTLQYVCETVEIGACMAEDLGDFGEDERVYVLPDCGCVFSVEALDLYFQNPAKTENHVAIKLWECPKCQAPIFTASRYNQYIKSGIQLWNQIKTQHCKKLTQLTDEERRQVIEAMNSENSIGEFGMVGGRWFVCPKQHPYYIGDCGGATQISKCPECGAVIGGVNHKIVQSNKFYGEFDGSTRPAWPGQD</sequence>
<dbReference type="InterPro" id="IPR046439">
    <property type="entry name" value="ZF_RZ_dom"/>
</dbReference>
<dbReference type="CDD" id="cd18808">
    <property type="entry name" value="SF1_C_Upf1"/>
    <property type="match status" value="1"/>
</dbReference>
<comment type="subcellular location">
    <subcellularLocation>
        <location evidence="1">Cytoplasm</location>
    </subcellularLocation>
</comment>
<dbReference type="InterPro" id="IPR017900">
    <property type="entry name" value="4Fe4S_Fe_S_CS"/>
</dbReference>
<dbReference type="Gene3D" id="3.40.50.300">
    <property type="entry name" value="P-loop containing nucleotide triphosphate hydrolases"/>
    <property type="match status" value="3"/>
</dbReference>
<dbReference type="Pfam" id="PF25396">
    <property type="entry name" value="ZNFX1"/>
    <property type="match status" value="1"/>
</dbReference>
<dbReference type="Pfam" id="PF13087">
    <property type="entry name" value="AAA_12"/>
    <property type="match status" value="1"/>
</dbReference>
<feature type="domain" description="RZ-type" evidence="8">
    <location>
        <begin position="1760"/>
        <end position="1841"/>
    </location>
</feature>
<dbReference type="InterPro" id="IPR057373">
    <property type="entry name" value="ZNFX1"/>
</dbReference>
<dbReference type="GO" id="GO:0002376">
    <property type="term" value="P:immune system process"/>
    <property type="evidence" value="ECO:0007669"/>
    <property type="project" value="UniProtKB-KW"/>
</dbReference>
<feature type="region of interest" description="Disordered" evidence="7">
    <location>
        <begin position="969"/>
        <end position="1009"/>
    </location>
</feature>
<dbReference type="InterPro" id="IPR027417">
    <property type="entry name" value="P-loop_NTPase"/>
</dbReference>
<keyword evidence="3" id="KW-0479">Metal-binding</keyword>
<feature type="compositionally biased region" description="Basic and acidic residues" evidence="7">
    <location>
        <begin position="969"/>
        <end position="980"/>
    </location>
</feature>
<evidence type="ECO:0000313" key="10">
    <source>
        <dbReference type="Proteomes" id="UP000789572"/>
    </source>
</evidence>
<organism evidence="9 10">
    <name type="scientific">Paraglomus occultum</name>
    <dbReference type="NCBI Taxonomy" id="144539"/>
    <lineage>
        <taxon>Eukaryota</taxon>
        <taxon>Fungi</taxon>
        <taxon>Fungi incertae sedis</taxon>
        <taxon>Mucoromycota</taxon>
        <taxon>Glomeromycotina</taxon>
        <taxon>Glomeromycetes</taxon>
        <taxon>Paraglomerales</taxon>
        <taxon>Paraglomeraceae</taxon>
        <taxon>Paraglomus</taxon>
    </lineage>
</organism>
<dbReference type="Proteomes" id="UP000789572">
    <property type="component" value="Unassembled WGS sequence"/>
</dbReference>
<dbReference type="SUPFAM" id="SSF52540">
    <property type="entry name" value="P-loop containing nucleoside triphosphate hydrolases"/>
    <property type="match status" value="1"/>
</dbReference>
<keyword evidence="4" id="KW-0863">Zinc-finger</keyword>
<dbReference type="PROSITE" id="PS51981">
    <property type="entry name" value="ZF_RZ"/>
    <property type="match status" value="1"/>
</dbReference>
<evidence type="ECO:0000259" key="8">
    <source>
        <dbReference type="PROSITE" id="PS51981"/>
    </source>
</evidence>
<protein>
    <submittedName>
        <fullName evidence="9">2449_t:CDS:1</fullName>
    </submittedName>
</protein>
<accession>A0A9N8ZN99</accession>
<evidence type="ECO:0000256" key="3">
    <source>
        <dbReference type="ARBA" id="ARBA00022723"/>
    </source>
</evidence>
<dbReference type="EMBL" id="CAJVPJ010000248">
    <property type="protein sequence ID" value="CAG8501282.1"/>
    <property type="molecule type" value="Genomic_DNA"/>
</dbReference>
<comment type="caution">
    <text evidence="9">The sequence shown here is derived from an EMBL/GenBank/DDBJ whole genome shotgun (WGS) entry which is preliminary data.</text>
</comment>
<dbReference type="GO" id="GO:0008270">
    <property type="term" value="F:zinc ion binding"/>
    <property type="evidence" value="ECO:0007669"/>
    <property type="project" value="UniProtKB-KW"/>
</dbReference>
<feature type="region of interest" description="Disordered" evidence="7">
    <location>
        <begin position="122"/>
        <end position="244"/>
    </location>
</feature>
<feature type="region of interest" description="Disordered" evidence="7">
    <location>
        <begin position="320"/>
        <end position="343"/>
    </location>
</feature>
<keyword evidence="2" id="KW-0963">Cytoplasm</keyword>
<feature type="compositionally biased region" description="Polar residues" evidence="7">
    <location>
        <begin position="984"/>
        <end position="993"/>
    </location>
</feature>
<evidence type="ECO:0000256" key="5">
    <source>
        <dbReference type="ARBA" id="ARBA00022833"/>
    </source>
</evidence>
<evidence type="ECO:0000256" key="7">
    <source>
        <dbReference type="SAM" id="MobiDB-lite"/>
    </source>
</evidence>
<name>A0A9N8ZN99_9GLOM</name>
<keyword evidence="10" id="KW-1185">Reference proteome</keyword>
<reference evidence="9" key="1">
    <citation type="submission" date="2021-06" db="EMBL/GenBank/DDBJ databases">
        <authorList>
            <person name="Kallberg Y."/>
            <person name="Tangrot J."/>
            <person name="Rosling A."/>
        </authorList>
    </citation>
    <scope>NUCLEOTIDE SEQUENCE</scope>
    <source>
        <strain evidence="9">IA702</strain>
    </source>
</reference>
<evidence type="ECO:0000256" key="1">
    <source>
        <dbReference type="ARBA" id="ARBA00004496"/>
    </source>
</evidence>
<dbReference type="InterPro" id="IPR041679">
    <property type="entry name" value="DNA2/NAM7-like_C"/>
</dbReference>
<dbReference type="PANTHER" id="PTHR10887">
    <property type="entry name" value="DNA2/NAM7 HELICASE FAMILY"/>
    <property type="match status" value="1"/>
</dbReference>
<dbReference type="PANTHER" id="PTHR10887:SF341">
    <property type="entry name" value="NFX1-TYPE ZINC FINGER-CONTAINING PROTEIN 1"/>
    <property type="match status" value="1"/>
</dbReference>
<dbReference type="Pfam" id="PF20173">
    <property type="entry name" value="ZnF_RZ-type"/>
    <property type="match status" value="1"/>
</dbReference>
<dbReference type="GO" id="GO:0005737">
    <property type="term" value="C:cytoplasm"/>
    <property type="evidence" value="ECO:0007669"/>
    <property type="project" value="UniProtKB-SubCell"/>
</dbReference>
<dbReference type="PROSITE" id="PS00198">
    <property type="entry name" value="4FE4S_FER_1"/>
    <property type="match status" value="1"/>
</dbReference>
<dbReference type="OrthoDB" id="2423195at2759"/>
<evidence type="ECO:0000313" key="9">
    <source>
        <dbReference type="EMBL" id="CAG8501282.1"/>
    </source>
</evidence>
<dbReference type="InterPro" id="IPR047187">
    <property type="entry name" value="SF1_C_Upf1"/>
</dbReference>
<evidence type="ECO:0000256" key="4">
    <source>
        <dbReference type="ARBA" id="ARBA00022771"/>
    </source>
</evidence>
<proteinExistence type="predicted"/>
<feature type="compositionally biased region" description="Polar residues" evidence="7">
    <location>
        <begin position="224"/>
        <end position="233"/>
    </location>
</feature>